<dbReference type="InterPro" id="IPR037185">
    <property type="entry name" value="EmrE-like"/>
</dbReference>
<feature type="transmembrane region" description="Helical" evidence="6">
    <location>
        <begin position="122"/>
        <end position="139"/>
    </location>
</feature>
<feature type="domain" description="EamA" evidence="7">
    <location>
        <begin position="8"/>
        <end position="138"/>
    </location>
</feature>
<evidence type="ECO:0000313" key="9">
    <source>
        <dbReference type="Proteomes" id="UP001559025"/>
    </source>
</evidence>
<organism evidence="8 9">
    <name type="scientific">Neoaquamicrobium sediminum</name>
    <dbReference type="NCBI Taxonomy" id="1849104"/>
    <lineage>
        <taxon>Bacteria</taxon>
        <taxon>Pseudomonadati</taxon>
        <taxon>Pseudomonadota</taxon>
        <taxon>Alphaproteobacteria</taxon>
        <taxon>Hyphomicrobiales</taxon>
        <taxon>Phyllobacteriaceae</taxon>
        <taxon>Neoaquamicrobium</taxon>
    </lineage>
</organism>
<protein>
    <submittedName>
        <fullName evidence="8">DMT family transporter</fullName>
    </submittedName>
</protein>
<feature type="transmembrane region" description="Helical" evidence="6">
    <location>
        <begin position="271"/>
        <end position="290"/>
    </location>
</feature>
<dbReference type="Gene3D" id="1.10.3730.20">
    <property type="match status" value="1"/>
</dbReference>
<name>A0ABV3X1E8_9HYPH</name>
<feature type="transmembrane region" description="Helical" evidence="6">
    <location>
        <begin position="67"/>
        <end position="88"/>
    </location>
</feature>
<keyword evidence="4 6" id="KW-1133">Transmembrane helix</keyword>
<dbReference type="PANTHER" id="PTHR32322:SF2">
    <property type="entry name" value="EAMA DOMAIN-CONTAINING PROTEIN"/>
    <property type="match status" value="1"/>
</dbReference>
<comment type="similarity">
    <text evidence="2">Belongs to the EamA transporter family.</text>
</comment>
<evidence type="ECO:0000256" key="2">
    <source>
        <dbReference type="ARBA" id="ARBA00007362"/>
    </source>
</evidence>
<keyword evidence="5 6" id="KW-0472">Membrane</keyword>
<keyword evidence="9" id="KW-1185">Reference proteome</keyword>
<evidence type="ECO:0000313" key="8">
    <source>
        <dbReference type="EMBL" id="MEX4010659.1"/>
    </source>
</evidence>
<evidence type="ECO:0000256" key="1">
    <source>
        <dbReference type="ARBA" id="ARBA00004141"/>
    </source>
</evidence>
<evidence type="ECO:0000259" key="7">
    <source>
        <dbReference type="Pfam" id="PF00892"/>
    </source>
</evidence>
<gene>
    <name evidence="8" type="ORF">V1479_25475</name>
</gene>
<proteinExistence type="inferred from homology"/>
<dbReference type="Proteomes" id="UP001559025">
    <property type="component" value="Unassembled WGS sequence"/>
</dbReference>
<sequence>MMGSRFTLILLLVAFLNALCFPLITLGLTHVSHMTFATLRAVLAGLVLGVVAIMLRRPIPTDFRSWIALAFIGLGATTSAYFGMFHAAEFVSPGLATVIANCQPLIAAALAFAFLSERLRPAQYVGLAIGFLGIVVVALPQLDIKQGFDGVIGPAFIVLAAAGLAVSNVLMKGVRNRIDPLVAMSALLLLGAIPLAVMALALEQPFKIHLSSDFVFSLIVLALPGTALAYWLWFWVLDRVPLSQANAFTLLTPVFALLLGIGFFGEQFGPSLAFGLVLTAIGLVIVERYGGS</sequence>
<dbReference type="PANTHER" id="PTHR32322">
    <property type="entry name" value="INNER MEMBRANE TRANSPORTER"/>
    <property type="match status" value="1"/>
</dbReference>
<dbReference type="EMBL" id="JAZHFV010000019">
    <property type="protein sequence ID" value="MEX4010659.1"/>
    <property type="molecule type" value="Genomic_DNA"/>
</dbReference>
<evidence type="ECO:0000256" key="3">
    <source>
        <dbReference type="ARBA" id="ARBA00022692"/>
    </source>
</evidence>
<keyword evidence="3 6" id="KW-0812">Transmembrane</keyword>
<dbReference type="Pfam" id="PF00892">
    <property type="entry name" value="EamA"/>
    <property type="match status" value="2"/>
</dbReference>
<dbReference type="InterPro" id="IPR050638">
    <property type="entry name" value="AA-Vitamin_Transporters"/>
</dbReference>
<evidence type="ECO:0000256" key="6">
    <source>
        <dbReference type="SAM" id="Phobius"/>
    </source>
</evidence>
<reference evidence="8 9" key="1">
    <citation type="submission" date="2024-01" db="EMBL/GenBank/DDBJ databases">
        <title>New evidence supports the origin of RcGTA from prophage.</title>
        <authorList>
            <person name="Xu Y."/>
            <person name="Liu B."/>
            <person name="Chen F."/>
        </authorList>
    </citation>
    <scope>NUCLEOTIDE SEQUENCE [LARGE SCALE GENOMIC DNA]</scope>
    <source>
        <strain evidence="8 9">CBW1107-2</strain>
    </source>
</reference>
<comment type="subcellular location">
    <subcellularLocation>
        <location evidence="1">Membrane</location>
        <topology evidence="1">Multi-pass membrane protein</topology>
    </subcellularLocation>
</comment>
<evidence type="ECO:0000256" key="4">
    <source>
        <dbReference type="ARBA" id="ARBA00022989"/>
    </source>
</evidence>
<accession>A0ABV3X1E8</accession>
<feature type="domain" description="EamA" evidence="7">
    <location>
        <begin position="153"/>
        <end position="286"/>
    </location>
</feature>
<dbReference type="SUPFAM" id="SSF103481">
    <property type="entry name" value="Multidrug resistance efflux transporter EmrE"/>
    <property type="match status" value="2"/>
</dbReference>
<comment type="caution">
    <text evidence="8">The sequence shown here is derived from an EMBL/GenBank/DDBJ whole genome shotgun (WGS) entry which is preliminary data.</text>
</comment>
<feature type="transmembrane region" description="Helical" evidence="6">
    <location>
        <begin position="182"/>
        <end position="202"/>
    </location>
</feature>
<feature type="transmembrane region" description="Helical" evidence="6">
    <location>
        <begin position="214"/>
        <end position="235"/>
    </location>
</feature>
<dbReference type="InterPro" id="IPR000620">
    <property type="entry name" value="EamA_dom"/>
</dbReference>
<feature type="transmembrane region" description="Helical" evidence="6">
    <location>
        <begin position="151"/>
        <end position="170"/>
    </location>
</feature>
<dbReference type="RefSeq" id="WP_368805318.1">
    <property type="nucleotide sequence ID" value="NZ_JAZHFV010000019.1"/>
</dbReference>
<feature type="transmembrane region" description="Helical" evidence="6">
    <location>
        <begin position="36"/>
        <end position="55"/>
    </location>
</feature>
<evidence type="ECO:0000256" key="5">
    <source>
        <dbReference type="ARBA" id="ARBA00023136"/>
    </source>
</evidence>
<feature type="transmembrane region" description="Helical" evidence="6">
    <location>
        <begin position="94"/>
        <end position="115"/>
    </location>
</feature>
<feature type="transmembrane region" description="Helical" evidence="6">
    <location>
        <begin position="247"/>
        <end position="265"/>
    </location>
</feature>